<proteinExistence type="predicted"/>
<dbReference type="InterPro" id="IPR037187">
    <property type="entry name" value="DnaK_N"/>
</dbReference>
<dbReference type="GO" id="GO:0008270">
    <property type="term" value="F:zinc ion binding"/>
    <property type="evidence" value="ECO:0007669"/>
    <property type="project" value="UniProtKB-KW"/>
</dbReference>
<gene>
    <name evidence="6" type="ORF">METZ01_LOCUS346822</name>
</gene>
<accession>A0A382RAC4</accession>
<evidence type="ECO:0000256" key="2">
    <source>
        <dbReference type="ARBA" id="ARBA00022771"/>
    </source>
</evidence>
<reference evidence="6" key="1">
    <citation type="submission" date="2018-05" db="EMBL/GenBank/DDBJ databases">
        <authorList>
            <person name="Lanie J.A."/>
            <person name="Ng W.-L."/>
            <person name="Kazmierczak K.M."/>
            <person name="Andrzejewski T.M."/>
            <person name="Davidsen T.M."/>
            <person name="Wayne K.J."/>
            <person name="Tettelin H."/>
            <person name="Glass J.I."/>
            <person name="Rusch D."/>
            <person name="Podicherti R."/>
            <person name="Tsui H.-C.T."/>
            <person name="Winkler M.E."/>
        </authorList>
    </citation>
    <scope>NUCLEOTIDE SEQUENCE</scope>
</reference>
<evidence type="ECO:0000256" key="3">
    <source>
        <dbReference type="ARBA" id="ARBA00022833"/>
    </source>
</evidence>
<feature type="region of interest" description="Disordered" evidence="4">
    <location>
        <begin position="28"/>
        <end position="49"/>
    </location>
</feature>
<keyword evidence="3" id="KW-0862">Zinc</keyword>
<feature type="domain" description="Zinc finger DksA/TraR C4-type" evidence="5">
    <location>
        <begin position="87"/>
        <end position="119"/>
    </location>
</feature>
<evidence type="ECO:0000256" key="4">
    <source>
        <dbReference type="SAM" id="MobiDB-lite"/>
    </source>
</evidence>
<dbReference type="InterPro" id="IPR000962">
    <property type="entry name" value="Znf_DskA_TraR"/>
</dbReference>
<evidence type="ECO:0000256" key="1">
    <source>
        <dbReference type="ARBA" id="ARBA00022723"/>
    </source>
</evidence>
<dbReference type="AlphaFoldDB" id="A0A382RAC4"/>
<evidence type="ECO:0000259" key="5">
    <source>
        <dbReference type="Pfam" id="PF01258"/>
    </source>
</evidence>
<dbReference type="PROSITE" id="PS51128">
    <property type="entry name" value="ZF_DKSA_2"/>
    <property type="match status" value="1"/>
</dbReference>
<protein>
    <recommendedName>
        <fullName evidence="5">Zinc finger DksA/TraR C4-type domain-containing protein</fullName>
    </recommendedName>
</protein>
<dbReference type="Pfam" id="PF01258">
    <property type="entry name" value="zf-dskA_traR"/>
    <property type="match status" value="1"/>
</dbReference>
<organism evidence="6">
    <name type="scientific">marine metagenome</name>
    <dbReference type="NCBI Taxonomy" id="408172"/>
    <lineage>
        <taxon>unclassified sequences</taxon>
        <taxon>metagenomes</taxon>
        <taxon>ecological metagenomes</taxon>
    </lineage>
</organism>
<keyword evidence="2" id="KW-0863">Zinc-finger</keyword>
<name>A0A382RAC4_9ZZZZ</name>
<evidence type="ECO:0000313" key="6">
    <source>
        <dbReference type="EMBL" id="SVC93968.1"/>
    </source>
</evidence>
<dbReference type="SUPFAM" id="SSF57716">
    <property type="entry name" value="Glucocorticoid receptor-like (DNA-binding domain)"/>
    <property type="match status" value="1"/>
</dbReference>
<dbReference type="Gene3D" id="1.20.120.910">
    <property type="entry name" value="DksA, coiled-coil domain"/>
    <property type="match status" value="1"/>
</dbReference>
<sequence>MNEDDLKSFQNILEKKRTLANADLEELERVSRREDAQESPEDRSAYSLHMADRGTDAMEREKNMLLAQREGSYLDYVDEALQRVEDGTFGICRACGGDIGRLRLEAVPTTTWCIDCKSKVKSKEDGSPQ</sequence>
<dbReference type="PANTHER" id="PTHR33823">
    <property type="entry name" value="RNA POLYMERASE-BINDING TRANSCRIPTION FACTOR DKSA-RELATED"/>
    <property type="match status" value="1"/>
</dbReference>
<keyword evidence="1" id="KW-0479">Metal-binding</keyword>
<dbReference type="SUPFAM" id="SSF109635">
    <property type="entry name" value="DnaK suppressor protein DksA, alpha-hairpin domain"/>
    <property type="match status" value="1"/>
</dbReference>
<dbReference type="EMBL" id="UINC01119851">
    <property type="protein sequence ID" value="SVC93968.1"/>
    <property type="molecule type" value="Genomic_DNA"/>
</dbReference>